<evidence type="ECO:0000259" key="1">
    <source>
        <dbReference type="SMART" id="SM00597"/>
    </source>
</evidence>
<keyword evidence="2" id="KW-1185">Reference proteome</keyword>
<dbReference type="InterPro" id="IPR006580">
    <property type="entry name" value="Znf_TTF"/>
</dbReference>
<reference evidence="3" key="2">
    <citation type="submission" date="2025-08" db="UniProtKB">
        <authorList>
            <consortium name="RefSeq"/>
        </authorList>
    </citation>
    <scope>IDENTIFICATION</scope>
    <source>
        <tissue evidence="3">Leaf</tissue>
    </source>
</reference>
<evidence type="ECO:0000313" key="2">
    <source>
        <dbReference type="Proteomes" id="UP000813463"/>
    </source>
</evidence>
<feature type="domain" description="TTF-type" evidence="1">
    <location>
        <begin position="37"/>
        <end position="118"/>
    </location>
</feature>
<dbReference type="PANTHER" id="PTHR11697">
    <property type="entry name" value="GENERAL TRANSCRIPTION FACTOR 2-RELATED ZINC FINGER PROTEIN"/>
    <property type="match status" value="1"/>
</dbReference>
<protein>
    <recommendedName>
        <fullName evidence="1">TTF-type domain-containing protein</fullName>
    </recommendedName>
</protein>
<sequence>MIHFHPSDKDTVIREYIQRELCQPKTFAFPFGTFRQRIRRFNPKWFDDHGDWLEYSIEKDATYCFGCYLFKKDNAGRGEVKERFLGIIHVANTVAATLKDAIESLLMEHSLSSINGLKTLILNDSPSAYCVHCFSQQLQLTLVVVAKNNTDCSWLFVDVLPLFLNFVGGSPKRKEFLREIQA</sequence>
<dbReference type="InterPro" id="IPR055298">
    <property type="entry name" value="AtLOH3-like"/>
</dbReference>
<proteinExistence type="predicted"/>
<gene>
    <name evidence="3" type="primary">LOC130463565</name>
</gene>
<dbReference type="GeneID" id="130463565"/>
<name>A0ABM3QZB4_SPIOL</name>
<dbReference type="RefSeq" id="XP_056688709.1">
    <property type="nucleotide sequence ID" value="XM_056832731.1"/>
</dbReference>
<dbReference type="SMART" id="SM00597">
    <property type="entry name" value="ZnF_TTF"/>
    <property type="match status" value="1"/>
</dbReference>
<reference evidence="2" key="1">
    <citation type="journal article" date="2021" name="Nat. Commun.">
        <title>Genomic analyses provide insights into spinach domestication and the genetic basis of agronomic traits.</title>
        <authorList>
            <person name="Cai X."/>
            <person name="Sun X."/>
            <person name="Xu C."/>
            <person name="Sun H."/>
            <person name="Wang X."/>
            <person name="Ge C."/>
            <person name="Zhang Z."/>
            <person name="Wang Q."/>
            <person name="Fei Z."/>
            <person name="Jiao C."/>
            <person name="Wang Q."/>
        </authorList>
    </citation>
    <scope>NUCLEOTIDE SEQUENCE [LARGE SCALE GENOMIC DNA]</scope>
    <source>
        <strain evidence="2">cv. Varoflay</strain>
    </source>
</reference>
<dbReference type="PANTHER" id="PTHR11697:SF230">
    <property type="entry name" value="ZINC FINGER, MYM DOMAIN CONTAINING 1"/>
    <property type="match status" value="1"/>
</dbReference>
<accession>A0ABM3QZB4</accession>
<organism evidence="2 3">
    <name type="scientific">Spinacia oleracea</name>
    <name type="common">Spinach</name>
    <dbReference type="NCBI Taxonomy" id="3562"/>
    <lineage>
        <taxon>Eukaryota</taxon>
        <taxon>Viridiplantae</taxon>
        <taxon>Streptophyta</taxon>
        <taxon>Embryophyta</taxon>
        <taxon>Tracheophyta</taxon>
        <taxon>Spermatophyta</taxon>
        <taxon>Magnoliopsida</taxon>
        <taxon>eudicotyledons</taxon>
        <taxon>Gunneridae</taxon>
        <taxon>Pentapetalae</taxon>
        <taxon>Caryophyllales</taxon>
        <taxon>Chenopodiaceae</taxon>
        <taxon>Chenopodioideae</taxon>
        <taxon>Anserineae</taxon>
        <taxon>Spinacia</taxon>
    </lineage>
</organism>
<evidence type="ECO:0000313" key="3">
    <source>
        <dbReference type="RefSeq" id="XP_056688709.1"/>
    </source>
</evidence>
<dbReference type="Proteomes" id="UP000813463">
    <property type="component" value="Chromosome 6"/>
</dbReference>